<feature type="transmembrane region" description="Helical" evidence="2">
    <location>
        <begin position="344"/>
        <end position="367"/>
    </location>
</feature>
<keyword evidence="2" id="KW-0472">Membrane</keyword>
<keyword evidence="2" id="KW-1133">Transmembrane helix</keyword>
<dbReference type="OrthoDB" id="10623098at2759"/>
<dbReference type="EMBL" id="JAGTXO010000035">
    <property type="protein sequence ID" value="KAG8460143.1"/>
    <property type="molecule type" value="Genomic_DNA"/>
</dbReference>
<protein>
    <submittedName>
        <fullName evidence="3">Uncharacterized protein</fullName>
    </submittedName>
</protein>
<feature type="transmembrane region" description="Helical" evidence="2">
    <location>
        <begin position="789"/>
        <end position="811"/>
    </location>
</feature>
<keyword evidence="2" id="KW-0812">Transmembrane</keyword>
<evidence type="ECO:0000313" key="3">
    <source>
        <dbReference type="EMBL" id="KAG8460143.1"/>
    </source>
</evidence>
<feature type="transmembrane region" description="Helical" evidence="2">
    <location>
        <begin position="160"/>
        <end position="185"/>
    </location>
</feature>
<evidence type="ECO:0000256" key="1">
    <source>
        <dbReference type="SAM" id="MobiDB-lite"/>
    </source>
</evidence>
<feature type="transmembrane region" description="Helical" evidence="2">
    <location>
        <begin position="657"/>
        <end position="685"/>
    </location>
</feature>
<feature type="transmembrane region" description="Helical" evidence="2">
    <location>
        <begin position="129"/>
        <end position="148"/>
    </location>
</feature>
<name>A0A8J5X5Z2_DIALT</name>
<accession>A0A8J5X5Z2</accession>
<comment type="caution">
    <text evidence="3">The sequence shown here is derived from an EMBL/GenBank/DDBJ whole genome shotgun (WGS) entry which is preliminary data.</text>
</comment>
<feature type="transmembrane region" description="Helical" evidence="2">
    <location>
        <begin position="96"/>
        <end position="117"/>
    </location>
</feature>
<dbReference type="PROSITE" id="PS50096">
    <property type="entry name" value="IQ"/>
    <property type="match status" value="1"/>
</dbReference>
<feature type="transmembrane region" description="Helical" evidence="2">
    <location>
        <begin position="191"/>
        <end position="211"/>
    </location>
</feature>
<keyword evidence="4" id="KW-1185">Reference proteome</keyword>
<reference evidence="3" key="1">
    <citation type="submission" date="2021-05" db="EMBL/GenBank/DDBJ databases">
        <title>The genome of the haptophyte Pavlova lutheri (Diacronema luteri, Pavlovales) - a model for lipid biosynthesis in eukaryotic algae.</title>
        <authorList>
            <person name="Hulatt C.J."/>
            <person name="Posewitz M.C."/>
        </authorList>
    </citation>
    <scope>NUCLEOTIDE SEQUENCE</scope>
    <source>
        <strain evidence="3">NIVA-4/92</strain>
    </source>
</reference>
<feature type="transmembrane region" description="Helical" evidence="2">
    <location>
        <begin position="388"/>
        <end position="410"/>
    </location>
</feature>
<feature type="region of interest" description="Disordered" evidence="1">
    <location>
        <begin position="1"/>
        <end position="21"/>
    </location>
</feature>
<feature type="transmembrane region" description="Helical" evidence="2">
    <location>
        <begin position="503"/>
        <end position="534"/>
    </location>
</feature>
<proteinExistence type="predicted"/>
<feature type="transmembrane region" description="Helical" evidence="2">
    <location>
        <begin position="465"/>
        <end position="491"/>
    </location>
</feature>
<sequence length="853" mass="92243">MGSYPTRVAPGPAGSATRPPTSATARLLDMLQTTSPRTLQASAPTHWGIAATRIQRVFRGHSSRSRLLAQQGGTMLKSGFDYVLFRPLTLLETCSLVLFCVLHQLTFLLLFTAPGYGDEIFRSLQPLSFFAYTVGWAGVLLALLLYLFDAHLWRHWGGAWRALSAMGFGAALLLVLIGLVLAVGAYPQAPLVVYVFVVFACLFMLRATLYAAVSMERFLVTAAWPTLLGGLAMSVGWIVWLAISGEVWSGGTRRAYYALMLCDPDAPTCLPAAILYFSPLAAGLLNTTSALIFHLLALSAKPRTRKSLHIVVRIFVGVAILAGGAMYIQAAVSGANAALANTVLLFALAALVSMAALVAYTVGWAVVHAKMMNVPLLKRAYASLLNDWARALLVFGGCVPCVAFFAIATIKQRLRVLLWLRRGESETFDVRTSVRVVRSAWLTDAAGQLWGQVAVWAWTSVLSKAIWVGIFFMVMNVGFGKLTNVFVAWLIDALLRAQVGLGVVLGVVIAVGMVLFLIPPVPGFAVYLMASFLIPRFVPFWQGVALSIATSFGLKLTASLVQQKIIGQRMGGLTSVRALIGVNSTTTRAIRKLLATPGWGVGKVCILVGGPDWPTSVCCGILRLNAASMLLGTTPVLVVIAAVTVAGASQLRRSEGGVWASVSSMTLGIASAVMFVTLVASAYFIEDTAEKYRDELEKLPRDEEVDALERRKEEAARIFGAATAWARTRARSARPMPWWMRANLALGAALQIVACYAAQFFGSLCFAPFEMTDSIDEQLDGDWTNLFLPAGRVVILVWFVSCANLAVFRLWAQLRVRAYVRDSADDLAFKDVDQVRAMSTTTASAAQISESRP</sequence>
<feature type="transmembrane region" description="Helical" evidence="2">
    <location>
        <begin position="744"/>
        <end position="769"/>
    </location>
</feature>
<gene>
    <name evidence="3" type="ORF">KFE25_014288</name>
</gene>
<evidence type="ECO:0000313" key="4">
    <source>
        <dbReference type="Proteomes" id="UP000751190"/>
    </source>
</evidence>
<organism evidence="3 4">
    <name type="scientific">Diacronema lutheri</name>
    <name type="common">Unicellular marine alga</name>
    <name type="synonym">Monochrysis lutheri</name>
    <dbReference type="NCBI Taxonomy" id="2081491"/>
    <lineage>
        <taxon>Eukaryota</taxon>
        <taxon>Haptista</taxon>
        <taxon>Haptophyta</taxon>
        <taxon>Pavlovophyceae</taxon>
        <taxon>Pavlovales</taxon>
        <taxon>Pavlovaceae</taxon>
        <taxon>Diacronema</taxon>
    </lineage>
</organism>
<feature type="transmembrane region" description="Helical" evidence="2">
    <location>
        <begin position="540"/>
        <end position="561"/>
    </location>
</feature>
<feature type="transmembrane region" description="Helical" evidence="2">
    <location>
        <begin position="218"/>
        <end position="243"/>
    </location>
</feature>
<evidence type="ECO:0000256" key="2">
    <source>
        <dbReference type="SAM" id="Phobius"/>
    </source>
</evidence>
<feature type="transmembrane region" description="Helical" evidence="2">
    <location>
        <begin position="630"/>
        <end position="651"/>
    </location>
</feature>
<feature type="transmembrane region" description="Helical" evidence="2">
    <location>
        <begin position="310"/>
        <end position="332"/>
    </location>
</feature>
<dbReference type="AlphaFoldDB" id="A0A8J5X5Z2"/>
<feature type="transmembrane region" description="Helical" evidence="2">
    <location>
        <begin position="273"/>
        <end position="298"/>
    </location>
</feature>
<dbReference type="OMA" id="WSRIMIN"/>
<dbReference type="Proteomes" id="UP000751190">
    <property type="component" value="Unassembled WGS sequence"/>
</dbReference>